<keyword evidence="2" id="KW-1185">Reference proteome</keyword>
<comment type="caution">
    <text evidence="1">The sequence shown here is derived from an EMBL/GenBank/DDBJ whole genome shotgun (WGS) entry which is preliminary data.</text>
</comment>
<reference evidence="1 2" key="1">
    <citation type="journal article" date="2023" name="Nucleic Acids Res.">
        <title>The hologenome of Daphnia magna reveals possible DNA methylation and microbiome-mediated evolution of the host genome.</title>
        <authorList>
            <person name="Chaturvedi A."/>
            <person name="Li X."/>
            <person name="Dhandapani V."/>
            <person name="Marshall H."/>
            <person name="Kissane S."/>
            <person name="Cuenca-Cambronero M."/>
            <person name="Asole G."/>
            <person name="Calvet F."/>
            <person name="Ruiz-Romero M."/>
            <person name="Marangio P."/>
            <person name="Guigo R."/>
            <person name="Rago D."/>
            <person name="Mirbahai L."/>
            <person name="Eastwood N."/>
            <person name="Colbourne J.K."/>
            <person name="Zhou J."/>
            <person name="Mallon E."/>
            <person name="Orsini L."/>
        </authorList>
    </citation>
    <scope>NUCLEOTIDE SEQUENCE [LARGE SCALE GENOMIC DNA]</scope>
    <source>
        <strain evidence="1">LRV0_1</strain>
    </source>
</reference>
<name>A0ABQ9YSQ8_9CRUS</name>
<accession>A0ABQ9YSQ8</accession>
<sequence length="72" mass="8325">MRSLRRGIGLGSRRSTNSTKETRFRHLLPLFWILHLKHKAHPALKSPLGSKVSVSPREQPCFRWEAGMKSFI</sequence>
<proteinExistence type="predicted"/>
<organism evidence="1 2">
    <name type="scientific">Daphnia magna</name>
    <dbReference type="NCBI Taxonomy" id="35525"/>
    <lineage>
        <taxon>Eukaryota</taxon>
        <taxon>Metazoa</taxon>
        <taxon>Ecdysozoa</taxon>
        <taxon>Arthropoda</taxon>
        <taxon>Crustacea</taxon>
        <taxon>Branchiopoda</taxon>
        <taxon>Diplostraca</taxon>
        <taxon>Cladocera</taxon>
        <taxon>Anomopoda</taxon>
        <taxon>Daphniidae</taxon>
        <taxon>Daphnia</taxon>
    </lineage>
</organism>
<gene>
    <name evidence="1" type="ORF">OUZ56_005423</name>
</gene>
<protein>
    <submittedName>
        <fullName evidence="1">Uncharacterized protein</fullName>
    </submittedName>
</protein>
<dbReference type="EMBL" id="JAOYFB010000001">
    <property type="protein sequence ID" value="KAK4003667.1"/>
    <property type="molecule type" value="Genomic_DNA"/>
</dbReference>
<dbReference type="Proteomes" id="UP001234178">
    <property type="component" value="Unassembled WGS sequence"/>
</dbReference>
<evidence type="ECO:0000313" key="2">
    <source>
        <dbReference type="Proteomes" id="UP001234178"/>
    </source>
</evidence>
<evidence type="ECO:0000313" key="1">
    <source>
        <dbReference type="EMBL" id="KAK4003667.1"/>
    </source>
</evidence>